<protein>
    <submittedName>
        <fullName evidence="1">Uncharacterized protein</fullName>
    </submittedName>
</protein>
<gene>
    <name evidence="1" type="ORF">S12H4_30090</name>
</gene>
<comment type="caution">
    <text evidence="1">The sequence shown here is derived from an EMBL/GenBank/DDBJ whole genome shotgun (WGS) entry which is preliminary data.</text>
</comment>
<reference evidence="1" key="1">
    <citation type="journal article" date="2014" name="Front. Microbiol.">
        <title>High frequency of phylogenetically diverse reductive dehalogenase-homologous genes in deep subseafloor sedimentary metagenomes.</title>
        <authorList>
            <person name="Kawai M."/>
            <person name="Futagami T."/>
            <person name="Toyoda A."/>
            <person name="Takaki Y."/>
            <person name="Nishi S."/>
            <person name="Hori S."/>
            <person name="Arai W."/>
            <person name="Tsubouchi T."/>
            <person name="Morono Y."/>
            <person name="Uchiyama I."/>
            <person name="Ito T."/>
            <person name="Fujiyama A."/>
            <person name="Inagaki F."/>
            <person name="Takami H."/>
        </authorList>
    </citation>
    <scope>NUCLEOTIDE SEQUENCE</scope>
    <source>
        <strain evidence="1">Expedition CK06-06</strain>
    </source>
</reference>
<dbReference type="AlphaFoldDB" id="X1UDS2"/>
<feature type="non-terminal residue" evidence="1">
    <location>
        <position position="52"/>
    </location>
</feature>
<sequence>MLKDERIKRKKIMLFQVNMGTINAKTQLTMGIPCNGTKQIVKKRERIIATHV</sequence>
<accession>X1UDS2</accession>
<evidence type="ECO:0000313" key="1">
    <source>
        <dbReference type="EMBL" id="GAJ01737.1"/>
    </source>
</evidence>
<proteinExistence type="predicted"/>
<name>X1UDS2_9ZZZZ</name>
<dbReference type="EMBL" id="BARW01017412">
    <property type="protein sequence ID" value="GAJ01737.1"/>
    <property type="molecule type" value="Genomic_DNA"/>
</dbReference>
<organism evidence="1">
    <name type="scientific">marine sediment metagenome</name>
    <dbReference type="NCBI Taxonomy" id="412755"/>
    <lineage>
        <taxon>unclassified sequences</taxon>
        <taxon>metagenomes</taxon>
        <taxon>ecological metagenomes</taxon>
    </lineage>
</organism>